<evidence type="ECO:0000256" key="6">
    <source>
        <dbReference type="PROSITE-ProRule" id="PRU00169"/>
    </source>
</evidence>
<evidence type="ECO:0000256" key="2">
    <source>
        <dbReference type="ARBA" id="ARBA00023012"/>
    </source>
</evidence>
<reference evidence="10 11" key="1">
    <citation type="submission" date="2022-03" db="EMBL/GenBank/DDBJ databases">
        <authorList>
            <person name="Jo J.-H."/>
            <person name="Im W.-T."/>
        </authorList>
    </citation>
    <scope>NUCLEOTIDE SEQUENCE [LARGE SCALE GENOMIC DNA]</scope>
    <source>
        <strain evidence="10 11">MA9</strain>
    </source>
</reference>
<evidence type="ECO:0000256" key="1">
    <source>
        <dbReference type="ARBA" id="ARBA00022553"/>
    </source>
</evidence>
<dbReference type="Gene3D" id="6.10.250.690">
    <property type="match status" value="1"/>
</dbReference>
<dbReference type="InterPro" id="IPR001789">
    <property type="entry name" value="Sig_transdc_resp-reg_receiver"/>
</dbReference>
<evidence type="ECO:0000256" key="3">
    <source>
        <dbReference type="ARBA" id="ARBA00023015"/>
    </source>
</evidence>
<evidence type="ECO:0000256" key="4">
    <source>
        <dbReference type="ARBA" id="ARBA00023125"/>
    </source>
</evidence>
<dbReference type="PANTHER" id="PTHR48111">
    <property type="entry name" value="REGULATOR OF RPOS"/>
    <property type="match status" value="1"/>
</dbReference>
<evidence type="ECO:0000256" key="7">
    <source>
        <dbReference type="PROSITE-ProRule" id="PRU01091"/>
    </source>
</evidence>
<dbReference type="SMART" id="SM00448">
    <property type="entry name" value="REC"/>
    <property type="match status" value="1"/>
</dbReference>
<dbReference type="PROSITE" id="PS51755">
    <property type="entry name" value="OMPR_PHOB"/>
    <property type="match status" value="1"/>
</dbReference>
<dbReference type="Pfam" id="PF00072">
    <property type="entry name" value="Response_reg"/>
    <property type="match status" value="1"/>
</dbReference>
<feature type="domain" description="Response regulatory" evidence="8">
    <location>
        <begin position="4"/>
        <end position="119"/>
    </location>
</feature>
<evidence type="ECO:0000313" key="10">
    <source>
        <dbReference type="EMBL" id="MCH7323409.1"/>
    </source>
</evidence>
<gene>
    <name evidence="10" type="ORF">LZ480_16155</name>
</gene>
<evidence type="ECO:0000259" key="9">
    <source>
        <dbReference type="PROSITE" id="PS51755"/>
    </source>
</evidence>
<feature type="DNA-binding region" description="OmpR/PhoB-type" evidence="7">
    <location>
        <begin position="126"/>
        <end position="226"/>
    </location>
</feature>
<keyword evidence="11" id="KW-1185">Reference proteome</keyword>
<dbReference type="CDD" id="cd17574">
    <property type="entry name" value="REC_OmpR"/>
    <property type="match status" value="1"/>
</dbReference>
<dbReference type="InterPro" id="IPR011006">
    <property type="entry name" value="CheY-like_superfamily"/>
</dbReference>
<evidence type="ECO:0000313" key="11">
    <source>
        <dbReference type="Proteomes" id="UP001316087"/>
    </source>
</evidence>
<dbReference type="SUPFAM" id="SSF46894">
    <property type="entry name" value="C-terminal effector domain of the bipartite response regulators"/>
    <property type="match status" value="1"/>
</dbReference>
<keyword evidence="4 7" id="KW-0238">DNA-binding</keyword>
<feature type="domain" description="OmpR/PhoB-type" evidence="9">
    <location>
        <begin position="126"/>
        <end position="226"/>
    </location>
</feature>
<accession>A0ABS9UH51</accession>
<evidence type="ECO:0000256" key="5">
    <source>
        <dbReference type="ARBA" id="ARBA00023163"/>
    </source>
</evidence>
<dbReference type="CDD" id="cd00383">
    <property type="entry name" value="trans_reg_C"/>
    <property type="match status" value="1"/>
</dbReference>
<dbReference type="Gene3D" id="1.10.10.10">
    <property type="entry name" value="Winged helix-like DNA-binding domain superfamily/Winged helix DNA-binding domain"/>
    <property type="match status" value="1"/>
</dbReference>
<dbReference type="InterPro" id="IPR016032">
    <property type="entry name" value="Sig_transdc_resp-reg_C-effctor"/>
</dbReference>
<evidence type="ECO:0000259" key="8">
    <source>
        <dbReference type="PROSITE" id="PS50110"/>
    </source>
</evidence>
<name>A0ABS9UH51_9BACL</name>
<comment type="caution">
    <text evidence="10">The sequence shown here is derived from an EMBL/GenBank/DDBJ whole genome shotgun (WGS) entry which is preliminary data.</text>
</comment>
<keyword evidence="2" id="KW-0902">Two-component regulatory system</keyword>
<dbReference type="RefSeq" id="WP_241370579.1">
    <property type="nucleotide sequence ID" value="NZ_JAKZFC010000007.1"/>
</dbReference>
<dbReference type="SMART" id="SM00862">
    <property type="entry name" value="Trans_reg_C"/>
    <property type="match status" value="1"/>
</dbReference>
<dbReference type="Proteomes" id="UP001316087">
    <property type="component" value="Unassembled WGS sequence"/>
</dbReference>
<dbReference type="PANTHER" id="PTHR48111:SF73">
    <property type="entry name" value="ALKALINE PHOSPHATASE SYNTHESIS TRANSCRIPTIONAL REGULATORY PROTEIN PHOP"/>
    <property type="match status" value="1"/>
</dbReference>
<keyword evidence="3" id="KW-0805">Transcription regulation</keyword>
<dbReference type="InterPro" id="IPR039420">
    <property type="entry name" value="WalR-like"/>
</dbReference>
<protein>
    <submittedName>
        <fullName evidence="10">Response regulator transcription factor</fullName>
    </submittedName>
</protein>
<dbReference type="InterPro" id="IPR001867">
    <property type="entry name" value="OmpR/PhoB-type_DNA-bd"/>
</dbReference>
<keyword evidence="5" id="KW-0804">Transcription</keyword>
<sequence>MQQQILLVDPNTQWTEKLAAFLSENSFIVTVTSSAEQAMEIFHQSYPCMVIMELKLPNGSGEMFCKWIRANQTADVSIIMVTEKNHVEDKINGLTIGADDYLTKPVYLEELLAHMHAVLRRTGLFCQKIIHNGLCIKPRKGEVYLNGAPIQLTKHEFMLLYYLMDHPNQIISREALIEQLYPNIEKEIFDRSIDAHIKKLRAKIEVDRKQPKRIVTVRGEGYKYIPDEEQKR</sequence>
<dbReference type="EMBL" id="JAKZFC010000007">
    <property type="protein sequence ID" value="MCH7323409.1"/>
    <property type="molecule type" value="Genomic_DNA"/>
</dbReference>
<dbReference type="PROSITE" id="PS50110">
    <property type="entry name" value="RESPONSE_REGULATORY"/>
    <property type="match status" value="1"/>
</dbReference>
<keyword evidence="1" id="KW-0597">Phosphoprotein</keyword>
<dbReference type="InterPro" id="IPR036388">
    <property type="entry name" value="WH-like_DNA-bd_sf"/>
</dbReference>
<dbReference type="Gene3D" id="3.40.50.2300">
    <property type="match status" value="1"/>
</dbReference>
<organism evidence="10 11">
    <name type="scientific">Solibacillus palustris</name>
    <dbReference type="NCBI Taxonomy" id="2908203"/>
    <lineage>
        <taxon>Bacteria</taxon>
        <taxon>Bacillati</taxon>
        <taxon>Bacillota</taxon>
        <taxon>Bacilli</taxon>
        <taxon>Bacillales</taxon>
        <taxon>Caryophanaceae</taxon>
        <taxon>Solibacillus</taxon>
    </lineage>
</organism>
<dbReference type="Pfam" id="PF00486">
    <property type="entry name" value="Trans_reg_C"/>
    <property type="match status" value="1"/>
</dbReference>
<proteinExistence type="predicted"/>
<dbReference type="SUPFAM" id="SSF52172">
    <property type="entry name" value="CheY-like"/>
    <property type="match status" value="1"/>
</dbReference>
<comment type="caution">
    <text evidence="6">Lacks conserved residue(s) required for the propagation of feature annotation.</text>
</comment>